<name>A0ABT5RR92_9BURK</name>
<dbReference type="InterPro" id="IPR011083">
    <property type="entry name" value="Phage_tail_collar_dom"/>
</dbReference>
<feature type="domain" description="Phage tail collar" evidence="1">
    <location>
        <begin position="6"/>
        <end position="62"/>
    </location>
</feature>
<dbReference type="EMBL" id="JAPCKI010000001">
    <property type="protein sequence ID" value="MDD2176221.1"/>
    <property type="molecule type" value="Genomic_DNA"/>
</dbReference>
<protein>
    <submittedName>
        <fullName evidence="2">Tail fiber protein</fullName>
    </submittedName>
</protein>
<dbReference type="Proteomes" id="UP001148932">
    <property type="component" value="Unassembled WGS sequence"/>
</dbReference>
<reference evidence="2" key="1">
    <citation type="submission" date="2022-10" db="EMBL/GenBank/DDBJ databases">
        <title>Description of microaerobic benzene degrading bacteria.</title>
        <authorList>
            <person name="Bedics A."/>
            <person name="Tancsics A."/>
            <person name="Banerjee S."/>
        </authorList>
    </citation>
    <scope>NUCLEOTIDE SEQUENCE</scope>
    <source>
        <strain evidence="2">D2M1</strain>
    </source>
</reference>
<proteinExistence type="predicted"/>
<dbReference type="Gene3D" id="3.90.1340.10">
    <property type="entry name" value="Phage tail collar domain"/>
    <property type="match status" value="1"/>
</dbReference>
<evidence type="ECO:0000313" key="3">
    <source>
        <dbReference type="Proteomes" id="UP001148932"/>
    </source>
</evidence>
<dbReference type="SUPFAM" id="SSF88874">
    <property type="entry name" value="Receptor-binding domain of short tail fibre protein gp12"/>
    <property type="match status" value="1"/>
</dbReference>
<dbReference type="Pfam" id="PF07484">
    <property type="entry name" value="Collar"/>
    <property type="match status" value="1"/>
</dbReference>
<gene>
    <name evidence="2" type="ORF">OIN59_02185</name>
</gene>
<organism evidence="2 3">
    <name type="scientific">Acidovorax benzenivorans</name>
    <dbReference type="NCBI Taxonomy" id="2987520"/>
    <lineage>
        <taxon>Bacteria</taxon>
        <taxon>Pseudomonadati</taxon>
        <taxon>Pseudomonadota</taxon>
        <taxon>Betaproteobacteria</taxon>
        <taxon>Burkholderiales</taxon>
        <taxon>Comamonadaceae</taxon>
        <taxon>Acidovorax</taxon>
    </lineage>
</organism>
<keyword evidence="3" id="KW-1185">Reference proteome</keyword>
<dbReference type="RefSeq" id="WP_274106691.1">
    <property type="nucleotide sequence ID" value="NZ_JAPCKI010000001.1"/>
</dbReference>
<sequence length="175" mass="18180">MESFIGDIRLFAGNYAPQGWMFCNGALLSISENDALFALIGTTYGGDGQTTFAVPDLRGRVPVGQGTGSGLSNRVLSQTYGTETVTLLTTQMPQHSHALNATTATGTSPQPGGRLFGQTGSDNLYGPAPATDPQPQAFAANAVTVSGGSQPHDNIMPSMGLNYIIALQGVFPSRN</sequence>
<evidence type="ECO:0000259" key="1">
    <source>
        <dbReference type="Pfam" id="PF07484"/>
    </source>
</evidence>
<accession>A0ABT5RR92</accession>
<dbReference type="InterPro" id="IPR037053">
    <property type="entry name" value="Phage_tail_collar_dom_sf"/>
</dbReference>
<evidence type="ECO:0000313" key="2">
    <source>
        <dbReference type="EMBL" id="MDD2176221.1"/>
    </source>
</evidence>
<comment type="caution">
    <text evidence="2">The sequence shown here is derived from an EMBL/GenBank/DDBJ whole genome shotgun (WGS) entry which is preliminary data.</text>
</comment>